<dbReference type="OrthoDB" id="9774993at2"/>
<evidence type="ECO:0000256" key="5">
    <source>
        <dbReference type="ARBA" id="ARBA00023136"/>
    </source>
</evidence>
<evidence type="ECO:0000256" key="4">
    <source>
        <dbReference type="ARBA" id="ARBA00022989"/>
    </source>
</evidence>
<evidence type="ECO:0000256" key="3">
    <source>
        <dbReference type="ARBA" id="ARBA00022692"/>
    </source>
</evidence>
<dbReference type="Pfam" id="PF06271">
    <property type="entry name" value="RDD"/>
    <property type="match status" value="1"/>
</dbReference>
<feature type="transmembrane region" description="Helical" evidence="6">
    <location>
        <begin position="40"/>
        <end position="58"/>
    </location>
</feature>
<reference evidence="8 9" key="1">
    <citation type="submission" date="2015-07" db="EMBL/GenBank/DDBJ databases">
        <title>Draft genome sequence of the Amantichitinum ursilacus IGB-41, a new chitin-degrading bacterium.</title>
        <authorList>
            <person name="Kirstahler P."/>
            <person name="Guenther M."/>
            <person name="Grumaz C."/>
            <person name="Rupp S."/>
            <person name="Zibek S."/>
            <person name="Sohn K."/>
        </authorList>
    </citation>
    <scope>NUCLEOTIDE SEQUENCE [LARGE SCALE GENOMIC DNA]</scope>
    <source>
        <strain evidence="8 9">IGB-41</strain>
    </source>
</reference>
<sequence>MTTPNLYQAPAASLQPAPEYLGFAEPATRSQRFQAAALDFLYLGVPPLFMSLVLPRLGLEQSTLQLYTGLLEVVYGVICIMNLRMMMRHRQSLGKRHIGIRIVRSDGSEISLRRLFLLRAGVLAVAVTMLNFVTVGLGFAFKCVDGLFVFNSRRQCLHDMLADSKVIQARL</sequence>
<name>A0A0N0GNQ3_9NEIS</name>
<dbReference type="STRING" id="857265.WG78_11255"/>
<organism evidence="8 9">
    <name type="scientific">Amantichitinum ursilacus</name>
    <dbReference type="NCBI Taxonomy" id="857265"/>
    <lineage>
        <taxon>Bacteria</taxon>
        <taxon>Pseudomonadati</taxon>
        <taxon>Pseudomonadota</taxon>
        <taxon>Betaproteobacteria</taxon>
        <taxon>Neisseriales</taxon>
        <taxon>Chitinibacteraceae</taxon>
        <taxon>Amantichitinum</taxon>
    </lineage>
</organism>
<dbReference type="InterPro" id="IPR010432">
    <property type="entry name" value="RDD"/>
</dbReference>
<dbReference type="GO" id="GO:0005886">
    <property type="term" value="C:plasma membrane"/>
    <property type="evidence" value="ECO:0007669"/>
    <property type="project" value="UniProtKB-SubCell"/>
</dbReference>
<dbReference type="Proteomes" id="UP000037939">
    <property type="component" value="Unassembled WGS sequence"/>
</dbReference>
<keyword evidence="9" id="KW-1185">Reference proteome</keyword>
<dbReference type="EMBL" id="LAQT01000008">
    <property type="protein sequence ID" value="KPC53064.1"/>
    <property type="molecule type" value="Genomic_DNA"/>
</dbReference>
<comment type="subcellular location">
    <subcellularLocation>
        <location evidence="1">Cell membrane</location>
        <topology evidence="1">Multi-pass membrane protein</topology>
    </subcellularLocation>
</comment>
<protein>
    <submittedName>
        <fullName evidence="8">RDD family protein</fullName>
    </submittedName>
</protein>
<evidence type="ECO:0000259" key="7">
    <source>
        <dbReference type="Pfam" id="PF06271"/>
    </source>
</evidence>
<gene>
    <name evidence="8" type="ORF">WG78_11255</name>
</gene>
<dbReference type="InterPro" id="IPR051791">
    <property type="entry name" value="Pra-immunoreactive"/>
</dbReference>
<keyword evidence="3 6" id="KW-0812">Transmembrane</keyword>
<dbReference type="RefSeq" id="WP_053937898.1">
    <property type="nucleotide sequence ID" value="NZ_LAQT01000008.1"/>
</dbReference>
<dbReference type="AlphaFoldDB" id="A0A0N0GNQ3"/>
<feature type="domain" description="RDD" evidence="7">
    <location>
        <begin position="27"/>
        <end position="162"/>
    </location>
</feature>
<proteinExistence type="predicted"/>
<evidence type="ECO:0000256" key="6">
    <source>
        <dbReference type="SAM" id="Phobius"/>
    </source>
</evidence>
<keyword evidence="4 6" id="KW-1133">Transmembrane helix</keyword>
<keyword evidence="5 6" id="KW-0472">Membrane</keyword>
<feature type="transmembrane region" description="Helical" evidence="6">
    <location>
        <begin position="64"/>
        <end position="83"/>
    </location>
</feature>
<keyword evidence="2" id="KW-1003">Cell membrane</keyword>
<feature type="transmembrane region" description="Helical" evidence="6">
    <location>
        <begin position="116"/>
        <end position="141"/>
    </location>
</feature>
<comment type="caution">
    <text evidence="8">The sequence shown here is derived from an EMBL/GenBank/DDBJ whole genome shotgun (WGS) entry which is preliminary data.</text>
</comment>
<dbReference type="PANTHER" id="PTHR36115">
    <property type="entry name" value="PROLINE-RICH ANTIGEN HOMOLOG-RELATED"/>
    <property type="match status" value="1"/>
</dbReference>
<accession>A0A0N0GNQ3</accession>
<evidence type="ECO:0000313" key="8">
    <source>
        <dbReference type="EMBL" id="KPC53064.1"/>
    </source>
</evidence>
<evidence type="ECO:0000256" key="2">
    <source>
        <dbReference type="ARBA" id="ARBA00022475"/>
    </source>
</evidence>
<evidence type="ECO:0000256" key="1">
    <source>
        <dbReference type="ARBA" id="ARBA00004651"/>
    </source>
</evidence>
<evidence type="ECO:0000313" key="9">
    <source>
        <dbReference type="Proteomes" id="UP000037939"/>
    </source>
</evidence>